<proteinExistence type="predicted"/>
<reference evidence="1" key="1">
    <citation type="submission" date="2022-04" db="EMBL/GenBank/DDBJ databases">
        <title>Genome of the entomopathogenic fungus Entomophthora muscae.</title>
        <authorList>
            <person name="Elya C."/>
            <person name="Lovett B.R."/>
            <person name="Lee E."/>
            <person name="Macias A.M."/>
            <person name="Hajek A.E."/>
            <person name="De Bivort B.L."/>
            <person name="Kasson M.T."/>
            <person name="De Fine Licht H.H."/>
            <person name="Stajich J.E."/>
        </authorList>
    </citation>
    <scope>NUCLEOTIDE SEQUENCE</scope>
    <source>
        <strain evidence="1">Berkeley</strain>
    </source>
</reference>
<evidence type="ECO:0000313" key="1">
    <source>
        <dbReference type="EMBL" id="KAJ9080339.1"/>
    </source>
</evidence>
<dbReference type="EMBL" id="QTSX02001571">
    <property type="protein sequence ID" value="KAJ9080339.1"/>
    <property type="molecule type" value="Genomic_DNA"/>
</dbReference>
<dbReference type="Proteomes" id="UP001165960">
    <property type="component" value="Unassembled WGS sequence"/>
</dbReference>
<organism evidence="1 2">
    <name type="scientific">Entomophthora muscae</name>
    <dbReference type="NCBI Taxonomy" id="34485"/>
    <lineage>
        <taxon>Eukaryota</taxon>
        <taxon>Fungi</taxon>
        <taxon>Fungi incertae sedis</taxon>
        <taxon>Zoopagomycota</taxon>
        <taxon>Entomophthoromycotina</taxon>
        <taxon>Entomophthoromycetes</taxon>
        <taxon>Entomophthorales</taxon>
        <taxon>Entomophthoraceae</taxon>
        <taxon>Entomophthora</taxon>
    </lineage>
</organism>
<comment type="caution">
    <text evidence="1">The sequence shown here is derived from an EMBL/GenBank/DDBJ whole genome shotgun (WGS) entry which is preliminary data.</text>
</comment>
<name>A0ACC2U0M0_9FUNG</name>
<protein>
    <submittedName>
        <fullName evidence="1">Uncharacterized protein</fullName>
    </submittedName>
</protein>
<evidence type="ECO:0000313" key="2">
    <source>
        <dbReference type="Proteomes" id="UP001165960"/>
    </source>
</evidence>
<sequence length="441" mass="48960">MLANKPLSPHILPVSHAPAVVETHQMVLDHSLSIEASAPFKHECTIVTKSSFEQDSISSSVTKSYPEDNTIEAPSHNQKNANDQSLESVTPYVLPVLIAPSSPQMSESMDDINEREMLEAVGEDFILDSSFSDDLSDDAEMDLDHVAHVPVEFSISDIDLFISPKVKEDLESSQSLKSYNERLLSVKSMLFPAGGGMTEFNTQKPVANKASKTPKPNPDQPASETKKQLVKPRRDSESTERTRFNSNNSKPSSRDGQPIDTYAKSSSRPSISESKQKQSKNKPTTVKKQRDRDDFHHTSRPDKIPTAPEGQNFDDLLESAVRSQIGPENITIRRGSEAKERKNTEGSRSTPYTNAVNSQPSSSFSHASSISRRIPERDTRMQEYRAPIPTDTRRASRTEGQYPEAIIRSPPRSSSRPSGMRGISKIIQSSESYQSVESQKD</sequence>
<accession>A0ACC2U0M0</accession>
<gene>
    <name evidence="1" type="ORF">DSO57_1026132</name>
</gene>
<keyword evidence="2" id="KW-1185">Reference proteome</keyword>